<feature type="compositionally biased region" description="Basic and acidic residues" evidence="2">
    <location>
        <begin position="1"/>
        <end position="32"/>
    </location>
</feature>
<dbReference type="EMBL" id="AJVK01004178">
    <property type="status" value="NOT_ANNOTATED_CDS"/>
    <property type="molecule type" value="Genomic_DNA"/>
</dbReference>
<evidence type="ECO:0000313" key="4">
    <source>
        <dbReference type="Proteomes" id="UP000092462"/>
    </source>
</evidence>
<feature type="region of interest" description="Disordered" evidence="2">
    <location>
        <begin position="1"/>
        <end position="33"/>
    </location>
</feature>
<feature type="coiled-coil region" evidence="1">
    <location>
        <begin position="424"/>
        <end position="458"/>
    </location>
</feature>
<dbReference type="EMBL" id="AJVK01004177">
    <property type="status" value="NOT_ANNOTATED_CDS"/>
    <property type="molecule type" value="Genomic_DNA"/>
</dbReference>
<sequence length="866" mass="99419">MGDNSEKNCEKSSRESEMEEFRQNLREKREQRQTVLSNFRKKFAKLERENSKLRDIIENAGLKVDFDDELDAKSADMCTSSTIVASPDDSDHQQDDDDDHVTSIKTNLAETQHELQLANANVLSLTSELSAIKRQVVSLKEVNTISKQLMEIRETEVNQLRAKLRDIEESIADREMVIMSENLRNEYIRQLDNMKNLKVLYEQRARASDLEMETLKERLIASENRLKEQVDKNQEQENHIHQLENDLSITQNQLVDSKCEIETIQTEYGAINQLFGRMLMGFNSGNDNLDIDKLTEILEEHRLLLSNITNNEESLIANNFLPKVLYDLVTQATEKEDNETENDEKTVENSSCSNVDRREISSTEEIIGNLPKVWRILTELLSHQKKINPVPLQEDGQNEDCYKSVQTPSGPQLVLSVSKTYIKLKNLILEKKSLTKETNRLKTLNSHLERTLESQEKRLGVVSVELTKTWHLVNRLQRQHRQLHTQEQVLRYQLQQKRRLLLELKEELEYCRVKWAKAREKNEDSEVQWESLRREFASRKDGSASAESGYSDDPVSEDDEDDGKSAGDVDSDEEIQKIPTIIPQVIDKKNPSHETLEEMFNRISGSVQEENPPEIVENTSPRATTPPENNLENNAANVENAATSTSNASTSVLTENEEDYTARRAARLKRLEEECKTFMAKMTENRNRGSQLCNHLDRVHTRFGDNRTVEENANESSLTPDTTTIPTPSDPETTTRRTTQLEHHEGECKSVVDAQMSMIECNLEQVNNSTDLTTNPQGGILTATEENYTSRRSERIQRLEAQCRELMDKMTANRNRGEELSDQLDEMHQRFSSRSSSEAPSSQSPDPPDNTPENHEKEEDPGENFP</sequence>
<feature type="compositionally biased region" description="Low complexity" evidence="2">
    <location>
        <begin position="832"/>
        <end position="844"/>
    </location>
</feature>
<dbReference type="EnsemblMetazoa" id="PPAI003999-RA">
    <property type="protein sequence ID" value="PPAI003999-PA"/>
    <property type="gene ID" value="PPAI003999"/>
</dbReference>
<dbReference type="Proteomes" id="UP000092462">
    <property type="component" value="Unassembled WGS sequence"/>
</dbReference>
<dbReference type="AlphaFoldDB" id="A0A1B0GMV1"/>
<feature type="region of interest" description="Disordered" evidence="2">
    <location>
        <begin position="707"/>
        <end position="745"/>
    </location>
</feature>
<reference evidence="3" key="1">
    <citation type="submission" date="2022-08" db="UniProtKB">
        <authorList>
            <consortium name="EnsemblMetazoa"/>
        </authorList>
    </citation>
    <scope>IDENTIFICATION</scope>
    <source>
        <strain evidence="3">Israel</strain>
    </source>
</reference>
<feature type="compositionally biased region" description="Low complexity" evidence="2">
    <location>
        <begin position="719"/>
        <end position="732"/>
    </location>
</feature>
<accession>A0A1B0GMV1</accession>
<evidence type="ECO:0000256" key="1">
    <source>
        <dbReference type="SAM" id="Coils"/>
    </source>
</evidence>
<keyword evidence="1" id="KW-0175">Coiled coil</keyword>
<feature type="region of interest" description="Disordered" evidence="2">
    <location>
        <begin position="335"/>
        <end position="354"/>
    </location>
</feature>
<dbReference type="VEuPathDB" id="VectorBase:PPAPM1_012078"/>
<feature type="compositionally biased region" description="Basic and acidic residues" evidence="2">
    <location>
        <begin position="733"/>
        <end position="745"/>
    </location>
</feature>
<feature type="compositionally biased region" description="Basic and acidic residues" evidence="2">
    <location>
        <begin position="819"/>
        <end position="829"/>
    </location>
</feature>
<feature type="region of interest" description="Disordered" evidence="2">
    <location>
        <begin position="537"/>
        <end position="590"/>
    </location>
</feature>
<feature type="region of interest" description="Disordered" evidence="2">
    <location>
        <begin position="604"/>
        <end position="631"/>
    </location>
</feature>
<feature type="region of interest" description="Disordered" evidence="2">
    <location>
        <begin position="819"/>
        <end position="866"/>
    </location>
</feature>
<feature type="region of interest" description="Disordered" evidence="2">
    <location>
        <begin position="770"/>
        <end position="794"/>
    </location>
</feature>
<name>A0A1B0GMV1_PHLPP</name>
<proteinExistence type="predicted"/>
<protein>
    <submittedName>
        <fullName evidence="3">Uncharacterized protein</fullName>
    </submittedName>
</protein>
<organism evidence="3 4">
    <name type="scientific">Phlebotomus papatasi</name>
    <name type="common">Sandfly</name>
    <dbReference type="NCBI Taxonomy" id="29031"/>
    <lineage>
        <taxon>Eukaryota</taxon>
        <taxon>Metazoa</taxon>
        <taxon>Ecdysozoa</taxon>
        <taxon>Arthropoda</taxon>
        <taxon>Hexapoda</taxon>
        <taxon>Insecta</taxon>
        <taxon>Pterygota</taxon>
        <taxon>Neoptera</taxon>
        <taxon>Endopterygota</taxon>
        <taxon>Diptera</taxon>
        <taxon>Nematocera</taxon>
        <taxon>Psychodoidea</taxon>
        <taxon>Psychodidae</taxon>
        <taxon>Phlebotomus</taxon>
        <taxon>Phlebotomus</taxon>
    </lineage>
</organism>
<dbReference type="VEuPathDB" id="VectorBase:PPAI003999"/>
<evidence type="ECO:0000313" key="3">
    <source>
        <dbReference type="EnsemblMetazoa" id="PPAI003999-PA"/>
    </source>
</evidence>
<feature type="coiled-coil region" evidence="1">
    <location>
        <begin position="108"/>
        <end position="260"/>
    </location>
</feature>
<evidence type="ECO:0000256" key="2">
    <source>
        <dbReference type="SAM" id="MobiDB-lite"/>
    </source>
</evidence>
<keyword evidence="4" id="KW-1185">Reference proteome</keyword>